<organism evidence="3 4">
    <name type="scientific">Ramalina farinacea</name>
    <dbReference type="NCBI Taxonomy" id="258253"/>
    <lineage>
        <taxon>Eukaryota</taxon>
        <taxon>Fungi</taxon>
        <taxon>Dikarya</taxon>
        <taxon>Ascomycota</taxon>
        <taxon>Pezizomycotina</taxon>
        <taxon>Lecanoromycetes</taxon>
        <taxon>OSLEUM clade</taxon>
        <taxon>Lecanoromycetidae</taxon>
        <taxon>Lecanorales</taxon>
        <taxon>Lecanorineae</taxon>
        <taxon>Ramalinaceae</taxon>
        <taxon>Ramalina</taxon>
    </lineage>
</organism>
<feature type="compositionally biased region" description="Polar residues" evidence="1">
    <location>
        <begin position="349"/>
        <end position="358"/>
    </location>
</feature>
<protein>
    <recommendedName>
        <fullName evidence="2">Bul1 N-terminal domain-containing protein</fullName>
    </recommendedName>
</protein>
<sequence>MSAALKRNLGLKSGKPRIEIKLDEDQKHAFTPTFTSLDEIRGQVIIECQNNLAFEDIFITFEGSTRTTVEKIATTSPTNGKTDAFQNFLRLTQPIAPCAFPESRVLEPHKEYIFSFHFVVPEGLLPNACTHPKSDNFPNGAHLSLPPSLGDAMVAAVGKSLVDDMCPDLASIVYAIKCRITDGRASSGRWNVAAENAKKLRIVPVAEECPPLDVQGGDQDDYRLRKEKSIQRGIFRKKLGRITAEAAQPKSLRLHSIHSQDTGPITTMATLRVRFDPADAKAEPPKLTTLAVKLKVGTFYASLPLREIPHKSNEFHYSSVKCVYVDSLPLSSRCLDISQWTRHEPSDGSDGTQANGSAQDIPGPSSGYQGKCFYTTSVIVPISLPNTTKYFVPTFHSCLMSRVYALDLNLAVGAPKATVTDTLLHLKLPIQVSCEPNPRAQYAPPPPPPQFEGLTDAGPVSEYFHPRTVAPPMDEYLGHSNISSNVSPTTSPPIGTTEPAPPSPRKDGTSGSGPPSPRTSGPTSTPSNGRQHIAFAEDAPPSPGPAYTHRSSWEQGVVPSRPPQSVRMMDAQQRFQSLSFDDEDVAAIREEQDRQAGQNDQPAQEAPPGYNTLGGGRWRHSISSNAHRRMSQQGI</sequence>
<dbReference type="PANTHER" id="PTHR31904">
    <property type="entry name" value="BYPASS OF STOP CODON PROTEIN 5-RELATED"/>
    <property type="match status" value="1"/>
</dbReference>
<feature type="domain" description="Bul1 N-terminal" evidence="2">
    <location>
        <begin position="99"/>
        <end position="209"/>
    </location>
</feature>
<gene>
    <name evidence="3" type="ORF">OHK93_001409</name>
</gene>
<proteinExistence type="predicted"/>
<dbReference type="InterPro" id="IPR007519">
    <property type="entry name" value="Bul1_N"/>
</dbReference>
<dbReference type="Proteomes" id="UP001161017">
    <property type="component" value="Unassembled WGS sequence"/>
</dbReference>
<evidence type="ECO:0000313" key="4">
    <source>
        <dbReference type="Proteomes" id="UP001161017"/>
    </source>
</evidence>
<comment type="caution">
    <text evidence="3">The sequence shown here is derived from an EMBL/GenBank/DDBJ whole genome shotgun (WGS) entry which is preliminary data.</text>
</comment>
<feature type="region of interest" description="Disordered" evidence="1">
    <location>
        <begin position="342"/>
        <end position="361"/>
    </location>
</feature>
<keyword evidence="4" id="KW-1185">Reference proteome</keyword>
<dbReference type="PANTHER" id="PTHR31904:SF1">
    <property type="entry name" value="BYPASS OF STOP CODON PROTEIN 5-RELATED"/>
    <property type="match status" value="1"/>
</dbReference>
<evidence type="ECO:0000256" key="1">
    <source>
        <dbReference type="SAM" id="MobiDB-lite"/>
    </source>
</evidence>
<dbReference type="AlphaFoldDB" id="A0AA43QR68"/>
<dbReference type="EMBL" id="JAPUFD010000011">
    <property type="protein sequence ID" value="MDI1490209.1"/>
    <property type="molecule type" value="Genomic_DNA"/>
</dbReference>
<reference evidence="3" key="1">
    <citation type="journal article" date="2023" name="Genome Biol. Evol.">
        <title>First Whole Genome Sequence and Flow Cytometry Genome Size Data for the Lichen-Forming Fungus Ramalina farinacea (Ascomycota).</title>
        <authorList>
            <person name="Llewellyn T."/>
            <person name="Mian S."/>
            <person name="Hill R."/>
            <person name="Leitch I.J."/>
            <person name="Gaya E."/>
        </authorList>
    </citation>
    <scope>NUCLEOTIDE SEQUENCE</scope>
    <source>
        <strain evidence="3">LIQ254RAFAR</strain>
    </source>
</reference>
<feature type="compositionally biased region" description="Polar residues" evidence="1">
    <location>
        <begin position="480"/>
        <end position="494"/>
    </location>
</feature>
<name>A0AA43QR68_9LECA</name>
<dbReference type="InterPro" id="IPR014752">
    <property type="entry name" value="Arrestin-like_C"/>
</dbReference>
<feature type="compositionally biased region" description="Low complexity" evidence="1">
    <location>
        <begin position="518"/>
        <end position="527"/>
    </location>
</feature>
<evidence type="ECO:0000259" key="2">
    <source>
        <dbReference type="Pfam" id="PF04425"/>
    </source>
</evidence>
<dbReference type="Gene3D" id="2.60.40.640">
    <property type="match status" value="1"/>
</dbReference>
<dbReference type="InterPro" id="IPR039634">
    <property type="entry name" value="Bul1-like"/>
</dbReference>
<evidence type="ECO:0000313" key="3">
    <source>
        <dbReference type="EMBL" id="MDI1490209.1"/>
    </source>
</evidence>
<feature type="region of interest" description="Disordered" evidence="1">
    <location>
        <begin position="437"/>
        <end position="565"/>
    </location>
</feature>
<dbReference type="Pfam" id="PF04425">
    <property type="entry name" value="Bul1_N"/>
    <property type="match status" value="1"/>
</dbReference>
<feature type="region of interest" description="Disordered" evidence="1">
    <location>
        <begin position="578"/>
        <end position="635"/>
    </location>
</feature>
<accession>A0AA43QR68</accession>
<feature type="compositionally biased region" description="Basic residues" evidence="1">
    <location>
        <begin position="626"/>
        <end position="635"/>
    </location>
</feature>